<keyword evidence="1 2" id="KW-0808">Transferase</keyword>
<dbReference type="EMBL" id="JGVH01000084">
    <property type="protein sequence ID" value="KER01423.1"/>
    <property type="molecule type" value="Genomic_DNA"/>
</dbReference>
<dbReference type="NCBIfam" id="NF005338">
    <property type="entry name" value="PRK06856.1-4"/>
    <property type="match status" value="1"/>
</dbReference>
<dbReference type="InterPro" id="IPR036654">
    <property type="entry name" value="DNA_pol_III_psi_sf"/>
</dbReference>
<gene>
    <name evidence="2" type="ORF">MEG1DRAFT_03969</name>
</gene>
<evidence type="ECO:0000256" key="1">
    <source>
        <dbReference type="PIRNR" id="PIRNR029225"/>
    </source>
</evidence>
<evidence type="ECO:0000313" key="3">
    <source>
        <dbReference type="Proteomes" id="UP000028002"/>
    </source>
</evidence>
<comment type="function">
    <text evidence="1">Part of the beta sliding clamp loading complex, which hydrolyzes ATP to load the beta clamp onto primed DNA to form the DNA replication pre-initiation complex. DNA polymerase III is a complex, multichain enzyme responsible for most of the replicative synthesis in bacteria. This DNA polymerase also exhibits 3' to 5' exonuclease activity.</text>
</comment>
<dbReference type="GO" id="GO:0006260">
    <property type="term" value="P:DNA replication"/>
    <property type="evidence" value="ECO:0007669"/>
    <property type="project" value="UniProtKB-KW"/>
</dbReference>
<dbReference type="GO" id="GO:0008408">
    <property type="term" value="F:3'-5' exonuclease activity"/>
    <property type="evidence" value="ECO:0007669"/>
    <property type="project" value="InterPro"/>
</dbReference>
<sequence>MVTRRDRLLAQLGITQWGLRNPAVLQGELAVHLPDTTRLLIITNDQIDLTNSLLIDIFTAMGLDKSSVYCITSDNIAMLPEQVKCPCWLLGVDITLSWQGISLRSPALNDLYCDGKAKRSLWRQISQHEQHFSINSR</sequence>
<keyword evidence="1" id="KW-0235">DNA replication</keyword>
<dbReference type="PATRIC" id="fig|1393735.3.peg.4060"/>
<dbReference type="Gene3D" id="3.40.50.10220">
    <property type="entry name" value="DNA polymerase III, psi subunit"/>
    <property type="match status" value="1"/>
</dbReference>
<dbReference type="SUPFAM" id="SSF102220">
    <property type="entry name" value="DNA polymerase III psi subunit"/>
    <property type="match status" value="1"/>
</dbReference>
<dbReference type="PIRSF" id="PIRSF029225">
    <property type="entry name" value="DNA_pol_III_psi"/>
    <property type="match status" value="1"/>
</dbReference>
<keyword evidence="1 2" id="KW-0548">Nucleotidyltransferase</keyword>
<comment type="caution">
    <text evidence="2">The sequence shown here is derived from an EMBL/GenBank/DDBJ whole genome shotgun (WGS) entry which is preliminary data.</text>
</comment>
<reference evidence="2 3" key="1">
    <citation type="submission" date="2014-03" db="EMBL/GenBank/DDBJ databases">
        <title>Draft Genome of Photorhabdus temperata Meg1.</title>
        <authorList>
            <person name="Hurst S.G.IV."/>
            <person name="Morris K."/>
            <person name="Thomas K."/>
            <person name="Tisa L.S."/>
        </authorList>
    </citation>
    <scope>NUCLEOTIDE SEQUENCE [LARGE SCALE GENOMIC DNA]</scope>
    <source>
        <strain evidence="2 3">Meg1</strain>
    </source>
</reference>
<dbReference type="RefSeq" id="WP_023046008.1">
    <property type="nucleotide sequence ID" value="NZ_CAWLUD010000084.1"/>
</dbReference>
<dbReference type="Proteomes" id="UP000028002">
    <property type="component" value="Unassembled WGS sequence"/>
</dbReference>
<dbReference type="AlphaFoldDB" id="A0A081RRX0"/>
<keyword evidence="1" id="KW-0239">DNA-directed DNA polymerase</keyword>
<accession>A0A081RRX0</accession>
<name>A0A081RRX0_PHOTE</name>
<dbReference type="Pfam" id="PF03603">
    <property type="entry name" value="DNA_III_psi"/>
    <property type="match status" value="1"/>
</dbReference>
<dbReference type="GO" id="GO:0003887">
    <property type="term" value="F:DNA-directed DNA polymerase activity"/>
    <property type="evidence" value="ECO:0007669"/>
    <property type="project" value="UniProtKB-KW"/>
</dbReference>
<protein>
    <recommendedName>
        <fullName evidence="1">DNA polymerase III subunit psi</fullName>
    </recommendedName>
</protein>
<evidence type="ECO:0000313" key="2">
    <source>
        <dbReference type="EMBL" id="KER01423.1"/>
    </source>
</evidence>
<organism evidence="2 3">
    <name type="scientific">Photorhabdus temperata subsp. temperata Meg1</name>
    <dbReference type="NCBI Taxonomy" id="1393735"/>
    <lineage>
        <taxon>Bacteria</taxon>
        <taxon>Pseudomonadati</taxon>
        <taxon>Pseudomonadota</taxon>
        <taxon>Gammaproteobacteria</taxon>
        <taxon>Enterobacterales</taxon>
        <taxon>Morganellaceae</taxon>
        <taxon>Photorhabdus</taxon>
    </lineage>
</organism>
<proteinExistence type="predicted"/>
<dbReference type="InterPro" id="IPR004615">
    <property type="entry name" value="DNA_pol_III_psi"/>
</dbReference>